<accession>A0ABD3EYU8</accession>
<evidence type="ECO:0000256" key="1">
    <source>
        <dbReference type="SAM" id="MobiDB-lite"/>
    </source>
</evidence>
<keyword evidence="3" id="KW-1185">Reference proteome</keyword>
<evidence type="ECO:0000313" key="2">
    <source>
        <dbReference type="EMBL" id="KAL3658240.1"/>
    </source>
</evidence>
<protein>
    <submittedName>
        <fullName evidence="2">Uncharacterized protein</fullName>
    </submittedName>
</protein>
<evidence type="ECO:0000313" key="3">
    <source>
        <dbReference type="Proteomes" id="UP001632037"/>
    </source>
</evidence>
<feature type="compositionally biased region" description="Basic and acidic residues" evidence="1">
    <location>
        <begin position="12"/>
        <end position="26"/>
    </location>
</feature>
<name>A0ABD3EYU8_9STRA</name>
<comment type="caution">
    <text evidence="2">The sequence shown here is derived from an EMBL/GenBank/DDBJ whole genome shotgun (WGS) entry which is preliminary data.</text>
</comment>
<proteinExistence type="predicted"/>
<dbReference type="EMBL" id="JBIMZQ010000056">
    <property type="protein sequence ID" value="KAL3658240.1"/>
    <property type="molecule type" value="Genomic_DNA"/>
</dbReference>
<dbReference type="AlphaFoldDB" id="A0ABD3EYU8"/>
<feature type="region of interest" description="Disordered" evidence="1">
    <location>
        <begin position="1"/>
        <end position="68"/>
    </location>
</feature>
<organism evidence="2 3">
    <name type="scientific">Phytophthora oleae</name>
    <dbReference type="NCBI Taxonomy" id="2107226"/>
    <lineage>
        <taxon>Eukaryota</taxon>
        <taxon>Sar</taxon>
        <taxon>Stramenopiles</taxon>
        <taxon>Oomycota</taxon>
        <taxon>Peronosporomycetes</taxon>
        <taxon>Peronosporales</taxon>
        <taxon>Peronosporaceae</taxon>
        <taxon>Phytophthora</taxon>
    </lineage>
</organism>
<reference evidence="2 3" key="1">
    <citation type="submission" date="2024-09" db="EMBL/GenBank/DDBJ databases">
        <title>Genome sequencing and assembly of Phytophthora oleae, isolate VK10A, causative agent of rot of olive drupes.</title>
        <authorList>
            <person name="Conti Taguali S."/>
            <person name="Riolo M."/>
            <person name="La Spada F."/>
            <person name="Cacciola S.O."/>
            <person name="Dionisio G."/>
        </authorList>
    </citation>
    <scope>NUCLEOTIDE SEQUENCE [LARGE SCALE GENOMIC DNA]</scope>
    <source>
        <strain evidence="2 3">VK10A</strain>
    </source>
</reference>
<sequence length="68" mass="7222">MVRVPGSSADSGYHRESIHKDVKTKVEPGIGASTEDDSPSSHLKSEGYTPIASVLGGTLSGNRRKVQR</sequence>
<gene>
    <name evidence="2" type="ORF">V7S43_016868</name>
</gene>
<dbReference type="Proteomes" id="UP001632037">
    <property type="component" value="Unassembled WGS sequence"/>
</dbReference>